<sequence length="1207" mass="136964">MIHLSVRLSWHDAGWDGRVCRHPHLNASCIANEQIRTNRNDDLERKYAGQLIDELKGYQPPCSRDITTFAPCSTFFTHNDPLNRGFLKSITEQIPAYSCMPAPYRWMREENFRQICELEGLKIRDRTNPHKERGWVYEPDRQTALLSSFWGKIKDGEGHALAFFYVNQGNPVDENALRLLVGVGRIKQVSPQLFFDGTDKEGVRYPIWTRYVTHDFPAQGFRLPYQEYIDRELDPIKIACYVPANAFLDFSYIGEHVSDDVAVGVLEQLIQSVRVVQAHGQIAGDWDRHLIWLNDCLDEVWRNRGPFPGIGSVLQYLGCSQGAAFQRLELANCVRTGENPWTKTLAILEGRASPPKAYAAAFQTAAQRWRTLKANPARIALLETLARFELTTEQARRVCSPDERVEAGLPAEEQDLVANPYLICELDRGTAASAPVALEAIDHGMRPEGDAALFIPNDQLVAPDDASRVRAVAVTTLREAGYAGDTLLTFAELLERIRDRFPAQRACRPDRDVVIAEAEFHRTHLWMALDTNPQLVGLNTIRKLEDEVAQTIRQRAPRKNQIPNPAPDWRKALTDRFGQPQDARELAALNEKEQALRTLFDRRVSVLTGSAGTGKTSTLKVFLNELERVKGKAGVYLLAPTGKARVRLSTETKRNAFTIHQFLFKQHWIYPEVLQFKEHGGDRAAVPTVIIDECSMVPIDMLGTLFRALKLDMIERLILVGDPNQLPPIGPGRPFVDIVTWLRANHVGCIATLRTTMRTADDGDAHSRALAFAESYRSDSSSPADDELLAELAQGQSCGDLAVYFWENYDELRSLIAAQLAQRLGIADGDYKAFNHSLGIETKPKDQPHWRQAEHWQILSPLRGQPFGTDELNRIIQRGYKVGLITRALHRYSKSPRPFGDAQIVWTDKVIQMRNQHKPAWPKSSSHLNYIANGEIGVVVDTWKSQDNGDSLIVGFATQEGVTYRYYRNEIDGTMELGYALTVHKAQGSDFDIVFLIIPQNAQTLSRELIYTGLTRFRKQLVLLIERDVSVLERLRHPKWSNTQGRNTQMFQLALRPDYERKLFYQDSLIHRTRNGAAVRSKSEVIVADLLDGLGLTEWEYEQRLTNPSDSRDFRLPDFTIGFQGDLVYWEHLGMLNLPVYREGWERKRRWYEQTMGIPVVGPGAAEDLQVEPGTFPVVITSRDGDDGSIDAQEIERLARRYILLEI</sequence>
<dbReference type="GO" id="GO:0005524">
    <property type="term" value="F:ATP binding"/>
    <property type="evidence" value="ECO:0007669"/>
    <property type="project" value="UniProtKB-KW"/>
</dbReference>
<dbReference type="GO" id="GO:0003678">
    <property type="term" value="F:DNA helicase activity"/>
    <property type="evidence" value="ECO:0007669"/>
    <property type="project" value="UniProtKB-ARBA"/>
</dbReference>
<dbReference type="CDD" id="cd18809">
    <property type="entry name" value="SF1_C_RecD"/>
    <property type="match status" value="1"/>
</dbReference>
<dbReference type="InterPro" id="IPR027417">
    <property type="entry name" value="P-loop_NTPase"/>
</dbReference>
<evidence type="ECO:0000256" key="1">
    <source>
        <dbReference type="ARBA" id="ARBA00022741"/>
    </source>
</evidence>
<dbReference type="EMBL" id="RSAS01000395">
    <property type="protein sequence ID" value="RRR72400.1"/>
    <property type="molecule type" value="Genomic_DNA"/>
</dbReference>
<dbReference type="Gene3D" id="3.40.50.300">
    <property type="entry name" value="P-loop containing nucleotide triphosphate hydrolases"/>
    <property type="match status" value="2"/>
</dbReference>
<reference evidence="4 5" key="1">
    <citation type="submission" date="2018-12" db="EMBL/GenBank/DDBJ databases">
        <title>Genome Sequence of Candidatus Viridilinea halotolerans isolated from saline sulfide-rich spring.</title>
        <authorList>
            <person name="Grouzdev D.S."/>
            <person name="Burganskaya E.I."/>
            <person name="Krutkina M.S."/>
            <person name="Sukhacheva M.V."/>
            <person name="Gorlenko V.M."/>
        </authorList>
    </citation>
    <scope>NUCLEOTIDE SEQUENCE [LARGE SCALE GENOMIC DNA]</scope>
    <source>
        <strain evidence="4">Chok-6</strain>
    </source>
</reference>
<feature type="domain" description="UvrD-like helicase C-terminal" evidence="3">
    <location>
        <begin position="978"/>
        <end position="1024"/>
    </location>
</feature>
<organism evidence="4 5">
    <name type="scientific">Candidatus Viridilinea halotolerans</name>
    <dbReference type="NCBI Taxonomy" id="2491704"/>
    <lineage>
        <taxon>Bacteria</taxon>
        <taxon>Bacillati</taxon>
        <taxon>Chloroflexota</taxon>
        <taxon>Chloroflexia</taxon>
        <taxon>Chloroflexales</taxon>
        <taxon>Chloroflexineae</taxon>
        <taxon>Oscillochloridaceae</taxon>
        <taxon>Candidatus Viridilinea</taxon>
    </lineage>
</organism>
<name>A0A426U0I1_9CHLR</name>
<protein>
    <submittedName>
        <fullName evidence="4">Exodeoxyribonuclease V</fullName>
    </submittedName>
</protein>
<dbReference type="Gene3D" id="2.30.30.940">
    <property type="match status" value="1"/>
</dbReference>
<comment type="caution">
    <text evidence="4">The sequence shown here is derived from an EMBL/GenBank/DDBJ whole genome shotgun (WGS) entry which is preliminary data.</text>
</comment>
<evidence type="ECO:0000313" key="4">
    <source>
        <dbReference type="EMBL" id="RRR72400.1"/>
    </source>
</evidence>
<evidence type="ECO:0000259" key="3">
    <source>
        <dbReference type="Pfam" id="PF13538"/>
    </source>
</evidence>
<dbReference type="AlphaFoldDB" id="A0A426U0I1"/>
<dbReference type="Proteomes" id="UP000280307">
    <property type="component" value="Unassembled WGS sequence"/>
</dbReference>
<dbReference type="CDD" id="cd17933">
    <property type="entry name" value="DEXSc_RecD-like"/>
    <property type="match status" value="1"/>
</dbReference>
<proteinExistence type="predicted"/>
<dbReference type="InterPro" id="IPR027785">
    <property type="entry name" value="UvrD-like_helicase_C"/>
</dbReference>
<dbReference type="InterPro" id="IPR050534">
    <property type="entry name" value="Coronavir_polyprotein_1ab"/>
</dbReference>
<accession>A0A426U0I1</accession>
<gene>
    <name evidence="4" type="ORF">EI684_10160</name>
</gene>
<dbReference type="SUPFAM" id="SSF52540">
    <property type="entry name" value="P-loop containing nucleoside triphosphate hydrolases"/>
    <property type="match status" value="2"/>
</dbReference>
<keyword evidence="1" id="KW-0547">Nucleotide-binding</keyword>
<evidence type="ECO:0000256" key="2">
    <source>
        <dbReference type="ARBA" id="ARBA00022840"/>
    </source>
</evidence>
<evidence type="ECO:0000313" key="5">
    <source>
        <dbReference type="Proteomes" id="UP000280307"/>
    </source>
</evidence>
<dbReference type="PANTHER" id="PTHR43788:SF6">
    <property type="entry name" value="DNA HELICASE B"/>
    <property type="match status" value="1"/>
</dbReference>
<dbReference type="Pfam" id="PF13538">
    <property type="entry name" value="UvrD_C_2"/>
    <property type="match status" value="1"/>
</dbReference>
<dbReference type="PANTHER" id="PTHR43788">
    <property type="entry name" value="DNA2/NAM7 HELICASE FAMILY MEMBER"/>
    <property type="match status" value="1"/>
</dbReference>
<keyword evidence="2" id="KW-0067">ATP-binding</keyword>
<dbReference type="Pfam" id="PF13245">
    <property type="entry name" value="AAA_19"/>
    <property type="match status" value="1"/>
</dbReference>